<dbReference type="RefSeq" id="WP_156204156.1">
    <property type="nucleotide sequence ID" value="NZ_CP046457.1"/>
</dbReference>
<evidence type="ECO:0000256" key="2">
    <source>
        <dbReference type="ARBA" id="ARBA00022840"/>
    </source>
</evidence>
<evidence type="ECO:0000313" key="8">
    <source>
        <dbReference type="Proteomes" id="UP000426444"/>
    </source>
</evidence>
<dbReference type="OrthoDB" id="9784461at2"/>
<dbReference type="EMBL" id="CP046457">
    <property type="protein sequence ID" value="QGU00362.1"/>
    <property type="molecule type" value="Genomic_DNA"/>
</dbReference>
<reference evidence="8" key="1">
    <citation type="journal article" date="2019" name="Microbiology">
        <title>Complete Genome Sequence of an Uncultured Bacterium of the Candidate Phylum Bipolaricaulota.</title>
        <authorList>
            <person name="Kadnikov V.V."/>
            <person name="Mardanov A.V."/>
            <person name="Beletsky A.V."/>
            <person name="Frank Y.A."/>
            <person name="Karnachuk O.V."/>
            <person name="Ravin N.V."/>
        </authorList>
    </citation>
    <scope>NUCLEOTIDE SEQUENCE [LARGE SCALE GENOMIC DNA]</scope>
</reference>
<keyword evidence="8" id="KW-1185">Reference proteome</keyword>
<evidence type="ECO:0000259" key="6">
    <source>
        <dbReference type="Pfam" id="PF22740"/>
    </source>
</evidence>
<gene>
    <name evidence="7" type="ORF">SYNTR_1768</name>
</gene>
<dbReference type="Pfam" id="PF22740">
    <property type="entry name" value="PapZ_C"/>
    <property type="match status" value="1"/>
</dbReference>
<keyword evidence="3 4" id="KW-0342">GTP-binding</keyword>
<evidence type="ECO:0000313" key="7">
    <source>
        <dbReference type="EMBL" id="QGU00362.1"/>
    </source>
</evidence>
<dbReference type="PANTHER" id="PTHR30448">
    <property type="entry name" value="RNASE ADAPTER PROTEIN RAPZ"/>
    <property type="match status" value="1"/>
</dbReference>
<feature type="domain" description="RapZ-like N-terminal" evidence="5">
    <location>
        <begin position="9"/>
        <end position="163"/>
    </location>
</feature>
<evidence type="ECO:0000256" key="4">
    <source>
        <dbReference type="HAMAP-Rule" id="MF_00636"/>
    </source>
</evidence>
<dbReference type="PANTHER" id="PTHR30448:SF0">
    <property type="entry name" value="RNASE ADAPTER PROTEIN RAPZ"/>
    <property type="match status" value="1"/>
</dbReference>
<dbReference type="NCBIfam" id="NF003828">
    <property type="entry name" value="PRK05416.1"/>
    <property type="match status" value="1"/>
</dbReference>
<dbReference type="GO" id="GO:0005524">
    <property type="term" value="F:ATP binding"/>
    <property type="evidence" value="ECO:0007669"/>
    <property type="project" value="UniProtKB-UniRule"/>
</dbReference>
<dbReference type="Gene3D" id="3.40.50.300">
    <property type="entry name" value="P-loop containing nucleotide triphosphate hydrolases"/>
    <property type="match status" value="1"/>
</dbReference>
<evidence type="ECO:0000256" key="3">
    <source>
        <dbReference type="ARBA" id="ARBA00023134"/>
    </source>
</evidence>
<dbReference type="KEGG" id="salq:SYNTR_1768"/>
<keyword evidence="1 4" id="KW-0547">Nucleotide-binding</keyword>
<dbReference type="PIRSF" id="PIRSF005052">
    <property type="entry name" value="P-loopkin"/>
    <property type="match status" value="1"/>
</dbReference>
<sequence>MEKKNDNFQVLIITGLSGAGKTQVVNYLEDWGYFCVDNLPPTLLTKFTELSMQSEGKINKVALVMDVRGGEFFHDLFNALIELKQNNIKYEILFLEASNEVLIRRFKETRRRHPLAPEGRLLEAIQNERSMLEELRGKANVIIDTSNISPRDLKEKLLTLYSSDENSGGFSISLISFGYKAGIPLDTDLIMDVRFIPNPYYDPVMKNMTGQDTEVIDYVLESSITKSFIRRFLNLLKFLIPNYITEGKTNLSIAIGCTGGQHRSVAITDYIGKQLNRLGYNVTVKHRDVSKYTMED</sequence>
<dbReference type="Pfam" id="PF03668">
    <property type="entry name" value="RapZ-like_N"/>
    <property type="match status" value="1"/>
</dbReference>
<dbReference type="InterPro" id="IPR027417">
    <property type="entry name" value="P-loop_NTPase"/>
</dbReference>
<feature type="binding site" evidence="4">
    <location>
        <begin position="66"/>
        <end position="69"/>
    </location>
    <ligand>
        <name>GTP</name>
        <dbReference type="ChEBI" id="CHEBI:37565"/>
    </ligand>
</feature>
<evidence type="ECO:0000259" key="5">
    <source>
        <dbReference type="Pfam" id="PF03668"/>
    </source>
</evidence>
<dbReference type="InterPro" id="IPR005337">
    <property type="entry name" value="RapZ-like"/>
</dbReference>
<proteinExistence type="inferred from homology"/>
<dbReference type="AlphaFoldDB" id="A0A6I6DCN5"/>
<dbReference type="InterPro" id="IPR053930">
    <property type="entry name" value="RapZ-like_N"/>
</dbReference>
<feature type="binding site" evidence="4">
    <location>
        <begin position="15"/>
        <end position="22"/>
    </location>
    <ligand>
        <name>ATP</name>
        <dbReference type="ChEBI" id="CHEBI:30616"/>
    </ligand>
</feature>
<evidence type="ECO:0000256" key="1">
    <source>
        <dbReference type="ARBA" id="ARBA00022741"/>
    </source>
</evidence>
<keyword evidence="2 4" id="KW-0067">ATP-binding</keyword>
<feature type="domain" description="RapZ C-terminal" evidence="6">
    <location>
        <begin position="171"/>
        <end position="289"/>
    </location>
</feature>
<protein>
    <submittedName>
        <fullName evidence="7">RNase adapter protein RapZ</fullName>
    </submittedName>
</protein>
<dbReference type="SUPFAM" id="SSF52540">
    <property type="entry name" value="P-loop containing nucleoside triphosphate hydrolases"/>
    <property type="match status" value="1"/>
</dbReference>
<dbReference type="GO" id="GO:0005525">
    <property type="term" value="F:GTP binding"/>
    <property type="evidence" value="ECO:0007669"/>
    <property type="project" value="UniProtKB-UniRule"/>
</dbReference>
<organism evidence="7 8">
    <name type="scientific">Candidatus Syntrophocurvum alkaliphilum</name>
    <dbReference type="NCBI Taxonomy" id="2293317"/>
    <lineage>
        <taxon>Bacteria</taxon>
        <taxon>Bacillati</taxon>
        <taxon>Bacillota</taxon>
        <taxon>Clostridia</taxon>
        <taxon>Eubacteriales</taxon>
        <taxon>Syntrophomonadaceae</taxon>
        <taxon>Candidatus Syntrophocurvum</taxon>
    </lineage>
</organism>
<dbReference type="Proteomes" id="UP000426444">
    <property type="component" value="Chromosome"/>
</dbReference>
<accession>A0A6I6DCN5</accession>
<dbReference type="HAMAP" id="MF_00636">
    <property type="entry name" value="RapZ_like"/>
    <property type="match status" value="1"/>
</dbReference>
<dbReference type="InterPro" id="IPR053931">
    <property type="entry name" value="RapZ_C"/>
</dbReference>
<name>A0A6I6DCN5_9FIRM</name>